<dbReference type="EMBL" id="JBHRUH010000010">
    <property type="protein sequence ID" value="MFC3291444.1"/>
    <property type="molecule type" value="Genomic_DNA"/>
</dbReference>
<keyword evidence="6" id="KW-0234">DNA repair</keyword>
<dbReference type="PANTHER" id="PTHR28511">
    <property type="entry name" value="ENDONUCLEASE V"/>
    <property type="match status" value="1"/>
</dbReference>
<keyword evidence="4 6" id="KW-0255">Endonuclease</keyword>
<feature type="site" description="Interaction with target DNA" evidence="6">
    <location>
        <position position="80"/>
    </location>
</feature>
<reference evidence="9" key="1">
    <citation type="journal article" date="2019" name="Int. J. Syst. Evol. Microbiol.">
        <title>The Global Catalogue of Microorganisms (GCM) 10K type strain sequencing project: providing services to taxonomists for standard genome sequencing and annotation.</title>
        <authorList>
            <consortium name="The Broad Institute Genomics Platform"/>
            <consortium name="The Broad Institute Genome Sequencing Center for Infectious Disease"/>
            <person name="Wu L."/>
            <person name="Ma J."/>
        </authorList>
    </citation>
    <scope>NUCLEOTIDE SEQUENCE [LARGE SCALE GENOMIC DNA]</scope>
    <source>
        <strain evidence="9">KCTC 12847</strain>
    </source>
</reference>
<protein>
    <recommendedName>
        <fullName evidence="6">Endonuclease V</fullName>
        <ecNumber evidence="6">3.1.21.7</ecNumber>
    </recommendedName>
    <alternativeName>
        <fullName evidence="6">Deoxyinosine 3'endonuclease</fullName>
    </alternativeName>
    <alternativeName>
        <fullName evidence="6">Deoxyribonuclease V</fullName>
        <shortName evidence="6">DNase V</shortName>
    </alternativeName>
</protein>
<dbReference type="HAMAP" id="MF_00801">
    <property type="entry name" value="Endonuclease_5"/>
    <property type="match status" value="1"/>
</dbReference>
<feature type="binding site" evidence="6">
    <location>
        <position position="110"/>
    </location>
    <ligand>
        <name>Mg(2+)</name>
        <dbReference type="ChEBI" id="CHEBI:18420"/>
    </ligand>
</feature>
<feature type="binding site" evidence="6">
    <location>
        <position position="42"/>
    </location>
    <ligand>
        <name>Mg(2+)</name>
        <dbReference type="ChEBI" id="CHEBI:18420"/>
    </ligand>
</feature>
<comment type="caution">
    <text evidence="8">The sequence shown here is derived from an EMBL/GenBank/DDBJ whole genome shotgun (WGS) entry which is preliminary data.</text>
</comment>
<keyword evidence="5 6" id="KW-0378">Hydrolase</keyword>
<name>A0ABV7M0M3_9GAMM</name>
<comment type="cofactor">
    <cofactor evidence="6">
        <name>Mg(2+)</name>
        <dbReference type="ChEBI" id="CHEBI:18420"/>
    </cofactor>
</comment>
<accession>A0ABV7M0M3</accession>
<dbReference type="Proteomes" id="UP001595640">
    <property type="component" value="Unassembled WGS sequence"/>
</dbReference>
<comment type="similarity">
    <text evidence="6">Belongs to the endonuclease V family.</text>
</comment>
<evidence type="ECO:0000313" key="8">
    <source>
        <dbReference type="EMBL" id="MFC3291444.1"/>
    </source>
</evidence>
<feature type="region of interest" description="Disordered" evidence="7">
    <location>
        <begin position="233"/>
        <end position="253"/>
    </location>
</feature>
<dbReference type="GO" id="GO:0043737">
    <property type="term" value="F:deoxyribonuclease V activity"/>
    <property type="evidence" value="ECO:0007669"/>
    <property type="project" value="UniProtKB-EC"/>
</dbReference>
<comment type="function">
    <text evidence="6">DNA repair enzyme involved in the repair of deaminated bases. Selectively cleaves double-stranded DNA at the second phosphodiester bond 3' to a deoxyinosine leaving behind the intact lesion on the nicked DNA.</text>
</comment>
<evidence type="ECO:0000256" key="4">
    <source>
        <dbReference type="ARBA" id="ARBA00022759"/>
    </source>
</evidence>
<dbReference type="NCBIfam" id="NF008629">
    <property type="entry name" value="PRK11617.1"/>
    <property type="match status" value="1"/>
</dbReference>
<evidence type="ECO:0000256" key="3">
    <source>
        <dbReference type="ARBA" id="ARBA00022722"/>
    </source>
</evidence>
<dbReference type="RefSeq" id="WP_019016831.1">
    <property type="nucleotide sequence ID" value="NZ_BMXD01000007.1"/>
</dbReference>
<evidence type="ECO:0000256" key="7">
    <source>
        <dbReference type="SAM" id="MobiDB-lite"/>
    </source>
</evidence>
<keyword evidence="2 6" id="KW-0963">Cytoplasm</keyword>
<evidence type="ECO:0000256" key="2">
    <source>
        <dbReference type="ARBA" id="ARBA00022490"/>
    </source>
</evidence>
<sequence>MPDTLHDWTLSPEDAIALQRSLAPRVERRDRLGEVSVLAGVDIGFEDEGETTRAAVVLLAWPDLVPIEEIVHREPTRMPYIPGLLSFREIPAALGAFERLSRRPDLVMVDGQGIAHPRRLGVASHLGLWLDLPTIGIAKKRLCGRHGEVPEERGEWTWLTDRRRKEDPDDAQQNEEGRVVIGAMLRSRQGVKPVIVSPGHRISQVTALDWVIACLGRTKLPEPTRLADRLASRRGRRFRDASSQDTLGLDERA</sequence>
<evidence type="ECO:0000256" key="1">
    <source>
        <dbReference type="ARBA" id="ARBA00004496"/>
    </source>
</evidence>
<keyword evidence="3 6" id="KW-0540">Nuclease</keyword>
<evidence type="ECO:0000256" key="6">
    <source>
        <dbReference type="HAMAP-Rule" id="MF_00801"/>
    </source>
</evidence>
<gene>
    <name evidence="6 8" type="primary">nfi</name>
    <name evidence="8" type="ORF">ACFOEI_05135</name>
</gene>
<organism evidence="8 9">
    <name type="scientific">Modicisalibacter luteus</name>
    <dbReference type="NCBI Taxonomy" id="453962"/>
    <lineage>
        <taxon>Bacteria</taxon>
        <taxon>Pseudomonadati</taxon>
        <taxon>Pseudomonadota</taxon>
        <taxon>Gammaproteobacteria</taxon>
        <taxon>Oceanospirillales</taxon>
        <taxon>Halomonadaceae</taxon>
        <taxon>Modicisalibacter</taxon>
    </lineage>
</organism>
<dbReference type="Pfam" id="PF04493">
    <property type="entry name" value="Endonuclease_5"/>
    <property type="match status" value="1"/>
</dbReference>
<comment type="catalytic activity">
    <reaction evidence="6">
        <text>Endonucleolytic cleavage at apurinic or apyrimidinic sites to products with a 5'-phosphate.</text>
        <dbReference type="EC" id="3.1.21.7"/>
    </reaction>
</comment>
<dbReference type="InterPro" id="IPR007581">
    <property type="entry name" value="Endonuclease-V"/>
</dbReference>
<keyword evidence="9" id="KW-1185">Reference proteome</keyword>
<dbReference type="CDD" id="cd06559">
    <property type="entry name" value="Endonuclease_V"/>
    <property type="match status" value="1"/>
</dbReference>
<dbReference type="PANTHER" id="PTHR28511:SF1">
    <property type="entry name" value="ENDONUCLEASE V"/>
    <property type="match status" value="1"/>
</dbReference>
<proteinExistence type="inferred from homology"/>
<evidence type="ECO:0000313" key="9">
    <source>
        <dbReference type="Proteomes" id="UP001595640"/>
    </source>
</evidence>
<keyword evidence="6" id="KW-0460">Magnesium</keyword>
<comment type="subcellular location">
    <subcellularLocation>
        <location evidence="1 6">Cytoplasm</location>
    </subcellularLocation>
</comment>
<keyword evidence="6" id="KW-0479">Metal-binding</keyword>
<dbReference type="Gene3D" id="3.30.2170.10">
    <property type="entry name" value="archaeoglobus fulgidus dsm 4304 superfamily"/>
    <property type="match status" value="1"/>
</dbReference>
<evidence type="ECO:0000256" key="5">
    <source>
        <dbReference type="ARBA" id="ARBA00022801"/>
    </source>
</evidence>
<keyword evidence="6" id="KW-0227">DNA damage</keyword>
<dbReference type="EC" id="3.1.21.7" evidence="6"/>